<sequence>MPANDFGPDHGLFAGGQPPSGVTVDVKNDIHPTRLDQQLHGHGPFPQKAIGPNRRRTAAPHR</sequence>
<evidence type="ECO:0000256" key="1">
    <source>
        <dbReference type="SAM" id="MobiDB-lite"/>
    </source>
</evidence>
<dbReference type="Proteomes" id="UP000053902">
    <property type="component" value="Unassembled WGS sequence"/>
</dbReference>
<feature type="region of interest" description="Disordered" evidence="1">
    <location>
        <begin position="1"/>
        <end position="62"/>
    </location>
</feature>
<dbReference type="HOGENOM" id="CLU_2900908_0_0_6"/>
<feature type="compositionally biased region" description="Basic residues" evidence="1">
    <location>
        <begin position="53"/>
        <end position="62"/>
    </location>
</feature>
<evidence type="ECO:0000313" key="3">
    <source>
        <dbReference type="Proteomes" id="UP000053902"/>
    </source>
</evidence>
<dbReference type="EMBL" id="CCSF01000001">
    <property type="protein sequence ID" value="CDZ93867.1"/>
    <property type="molecule type" value="Genomic_DNA"/>
</dbReference>
<accession>A0A078LU69</accession>
<reference evidence="2 3" key="1">
    <citation type="submission" date="2014-07" db="EMBL/GenBank/DDBJ databases">
        <authorList>
            <person name="Urmite Genomes Urmite Genomes"/>
        </authorList>
    </citation>
    <scope>NUCLEOTIDE SEQUENCE [LARGE SCALE GENOMIC DNA]</scope>
    <source>
        <strain evidence="2 3">20_BN</strain>
    </source>
</reference>
<feature type="compositionally biased region" description="Basic and acidic residues" evidence="1">
    <location>
        <begin position="26"/>
        <end position="39"/>
    </location>
</feature>
<keyword evidence="3" id="KW-1185">Reference proteome</keyword>
<organism evidence="2 3">
    <name type="scientific">Pseudomonas saudiphocaensis</name>
    <dbReference type="NCBI Taxonomy" id="1499686"/>
    <lineage>
        <taxon>Bacteria</taxon>
        <taxon>Pseudomonadati</taxon>
        <taxon>Pseudomonadota</taxon>
        <taxon>Gammaproteobacteria</taxon>
        <taxon>Pseudomonadales</taxon>
        <taxon>Pseudomonadaceae</taxon>
        <taxon>Pseudomonas</taxon>
    </lineage>
</organism>
<evidence type="ECO:0000313" key="2">
    <source>
        <dbReference type="EMBL" id="CDZ93867.1"/>
    </source>
</evidence>
<gene>
    <name evidence="2" type="ORF">BN1079_01172</name>
</gene>
<protein>
    <submittedName>
        <fullName evidence="2">Uncharacterized protein</fullName>
    </submittedName>
</protein>
<dbReference type="AlphaFoldDB" id="A0A078LU69"/>
<name>A0A078LU69_9PSED</name>
<proteinExistence type="predicted"/>